<dbReference type="InParanoid" id="M5DYP8"/>
<accession>M5DYP8</accession>
<dbReference type="GO" id="GO:0010181">
    <property type="term" value="F:FMN binding"/>
    <property type="evidence" value="ECO:0007669"/>
    <property type="project" value="InterPro"/>
</dbReference>
<keyword evidence="3" id="KW-1185">Reference proteome</keyword>
<dbReference type="GO" id="GO:0009055">
    <property type="term" value="F:electron transfer activity"/>
    <property type="evidence" value="ECO:0007669"/>
    <property type="project" value="InterPro"/>
</dbReference>
<dbReference type="AlphaFoldDB" id="M5DYP8"/>
<organism evidence="2 3">
    <name type="scientific">Halanaerobium saccharolyticum subsp. saccharolyticum DSM 6643</name>
    <dbReference type="NCBI Taxonomy" id="1293054"/>
    <lineage>
        <taxon>Bacteria</taxon>
        <taxon>Bacillati</taxon>
        <taxon>Bacillota</taxon>
        <taxon>Clostridia</taxon>
        <taxon>Halanaerobiales</taxon>
        <taxon>Halanaerobiaceae</taxon>
        <taxon>Halanaerobium</taxon>
    </lineage>
</organism>
<dbReference type="GO" id="GO:0016020">
    <property type="term" value="C:membrane"/>
    <property type="evidence" value="ECO:0007669"/>
    <property type="project" value="TreeGrafter"/>
</dbReference>
<dbReference type="Proteomes" id="UP000012063">
    <property type="component" value="Unassembled WGS sequence"/>
</dbReference>
<dbReference type="InterPro" id="IPR029039">
    <property type="entry name" value="Flavoprotein-like_sf"/>
</dbReference>
<dbReference type="FunCoup" id="M5DYP8">
    <property type="interactions" value="22"/>
</dbReference>
<dbReference type="EMBL" id="CAUI01000005">
    <property type="protein sequence ID" value="CCU78101.1"/>
    <property type="molecule type" value="Genomic_DNA"/>
</dbReference>
<evidence type="ECO:0000259" key="1">
    <source>
        <dbReference type="PROSITE" id="PS50902"/>
    </source>
</evidence>
<name>M5DYP8_9FIRM</name>
<sequence>MNISILYHSESGNTESVAEIIEKGCLKVKEVKTKVMSIEEVDIEFVNSSQAIILGSPTYTGDISWQMKSFLDRNKKINYKDKLGAVFATENFIGGGADSALLTLISHLLVKGMIVYSAGASEGKPYTHFGAVCIQAGNKNQKERAEIFGERISKKTVELFS</sequence>
<dbReference type="SUPFAM" id="SSF52218">
    <property type="entry name" value="Flavoproteins"/>
    <property type="match status" value="1"/>
</dbReference>
<protein>
    <submittedName>
        <fullName evidence="2">Flavodoxin</fullName>
    </submittedName>
</protein>
<evidence type="ECO:0000313" key="3">
    <source>
        <dbReference type="Proteomes" id="UP000012063"/>
    </source>
</evidence>
<dbReference type="OrthoDB" id="9801479at2"/>
<proteinExistence type="predicted"/>
<dbReference type="InterPro" id="IPR008254">
    <property type="entry name" value="Flavodoxin/NO_synth"/>
</dbReference>
<dbReference type="STRING" id="1293054.HSACCH_00403"/>
<dbReference type="InterPro" id="IPR001226">
    <property type="entry name" value="Flavodoxin_CS"/>
</dbReference>
<dbReference type="RefSeq" id="WP_005487458.1">
    <property type="nucleotide sequence ID" value="NZ_CAUI01000005.1"/>
</dbReference>
<dbReference type="Gene3D" id="3.40.50.360">
    <property type="match status" value="1"/>
</dbReference>
<dbReference type="GO" id="GO:0003955">
    <property type="term" value="F:NAD(P)H dehydrogenase (quinone) activity"/>
    <property type="evidence" value="ECO:0007669"/>
    <property type="project" value="TreeGrafter"/>
</dbReference>
<gene>
    <name evidence="2" type="ORF">HSACCH_00403</name>
</gene>
<reference evidence="3" key="1">
    <citation type="journal article" date="2013" name="Genome Announc.">
        <title>Genome Sequence of Halanaerobium saccharolyticum subsp. saccharolyticum Strain DSM 6643T, a Halophilic Hydrogen-Producing Bacterium.</title>
        <authorList>
            <person name="Kivisto A."/>
            <person name="Larjo A."/>
            <person name="Ciranna A."/>
            <person name="Santala V."/>
            <person name="Roos C."/>
            <person name="Karp M."/>
        </authorList>
    </citation>
    <scope>NUCLEOTIDE SEQUENCE [LARGE SCALE GENOMIC DNA]</scope>
    <source>
        <strain evidence="3">DSM 6643</strain>
    </source>
</reference>
<dbReference type="PROSITE" id="PS00201">
    <property type="entry name" value="FLAVODOXIN"/>
    <property type="match status" value="1"/>
</dbReference>
<dbReference type="PANTHER" id="PTHR30546:SF23">
    <property type="entry name" value="FLAVOPROTEIN-LIKE PROTEIN YCP4-RELATED"/>
    <property type="match status" value="1"/>
</dbReference>
<dbReference type="Pfam" id="PF00258">
    <property type="entry name" value="Flavodoxin_1"/>
    <property type="match status" value="1"/>
</dbReference>
<dbReference type="eggNOG" id="COG0655">
    <property type="taxonomic scope" value="Bacteria"/>
</dbReference>
<dbReference type="PROSITE" id="PS50902">
    <property type="entry name" value="FLAVODOXIN_LIKE"/>
    <property type="match status" value="1"/>
</dbReference>
<feature type="domain" description="Flavodoxin-like" evidence="1">
    <location>
        <begin position="3"/>
        <end position="161"/>
    </location>
</feature>
<comment type="caution">
    <text evidence="2">The sequence shown here is derived from an EMBL/GenBank/DDBJ whole genome shotgun (WGS) entry which is preliminary data.</text>
</comment>
<dbReference type="PANTHER" id="PTHR30546">
    <property type="entry name" value="FLAVODOXIN-RELATED PROTEIN WRBA-RELATED"/>
    <property type="match status" value="1"/>
</dbReference>
<evidence type="ECO:0000313" key="2">
    <source>
        <dbReference type="EMBL" id="CCU78101.1"/>
    </source>
</evidence>